<keyword evidence="5" id="KW-1185">Reference proteome</keyword>
<name>A0ABT2V454_9FIRM</name>
<keyword evidence="2" id="KW-0472">Membrane</keyword>
<feature type="transmembrane region" description="Helical" evidence="2">
    <location>
        <begin position="36"/>
        <end position="55"/>
    </location>
</feature>
<dbReference type="InterPro" id="IPR011434">
    <property type="entry name" value="Ltp-like_HTH"/>
</dbReference>
<protein>
    <submittedName>
        <fullName evidence="4">Ltp family lipoprotein</fullName>
    </submittedName>
</protein>
<evidence type="ECO:0000256" key="2">
    <source>
        <dbReference type="SAM" id="Phobius"/>
    </source>
</evidence>
<dbReference type="EMBL" id="JAOQJF010000029">
    <property type="protein sequence ID" value="MCU6800799.1"/>
    <property type="molecule type" value="Genomic_DNA"/>
</dbReference>
<comment type="caution">
    <text evidence="4">The sequence shown here is derived from an EMBL/GenBank/DDBJ whole genome shotgun (WGS) entry which is preliminary data.</text>
</comment>
<evidence type="ECO:0000313" key="4">
    <source>
        <dbReference type="EMBL" id="MCU6800799.1"/>
    </source>
</evidence>
<proteinExistence type="predicted"/>
<accession>A0ABT2V454</accession>
<keyword evidence="2" id="KW-1133">Transmembrane helix</keyword>
<reference evidence="4 5" key="1">
    <citation type="journal article" date="2021" name="ISME Commun">
        <title>Automated analysis of genomic sequences facilitates high-throughput and comprehensive description of bacteria.</title>
        <authorList>
            <person name="Hitch T.C.A."/>
        </authorList>
    </citation>
    <scope>NUCLEOTIDE SEQUENCE [LARGE SCALE GENOMIC DNA]</scope>
    <source>
        <strain evidence="5">f_CCE</strain>
    </source>
</reference>
<dbReference type="InterPro" id="IPR036388">
    <property type="entry name" value="WH-like_DNA-bd_sf"/>
</dbReference>
<feature type="domain" description="Putative host cell surface-exposed lipoprotein Ltp-like HTH region" evidence="3">
    <location>
        <begin position="209"/>
        <end position="256"/>
    </location>
</feature>
<feature type="compositionally biased region" description="Polar residues" evidence="1">
    <location>
        <begin position="82"/>
        <end position="103"/>
    </location>
</feature>
<keyword evidence="2" id="KW-0812">Transmembrane</keyword>
<dbReference type="RefSeq" id="WP_262563137.1">
    <property type="nucleotide sequence ID" value="NZ_JAOQJF010000029.1"/>
</dbReference>
<sequence length="257" mass="28222">MKKEKPTTKVCKHCKTEIPYGAKICPQCRKKQGMGMFPKVVIGLVVIGVIGSAFGGNGSDNSVDTIPSVSATEISSAEPKAETSTIEPVETQTSIAEQATARTEPSVPTEYKSALKKAKTYSDMMYMSKAGIYNQLTSEFGEQFTPEAAQYAIDNLDADWNINALEKAKTYSETMHMSKAAIYDQLISEHGEAFTESEAQYAIDNIEADWNSNALEKAKVYQDTMSMSPAAIRDQLVSEYGEKFTAEEADYAIEHLE</sequence>
<keyword evidence="4" id="KW-0449">Lipoprotein</keyword>
<feature type="domain" description="Putative host cell surface-exposed lipoprotein Ltp-like HTH region" evidence="3">
    <location>
        <begin position="159"/>
        <end position="206"/>
    </location>
</feature>
<feature type="domain" description="Putative host cell surface-exposed lipoprotein Ltp-like HTH region" evidence="3">
    <location>
        <begin position="110"/>
        <end position="156"/>
    </location>
</feature>
<evidence type="ECO:0000256" key="1">
    <source>
        <dbReference type="SAM" id="MobiDB-lite"/>
    </source>
</evidence>
<gene>
    <name evidence="4" type="ORF">OCV69_12805</name>
</gene>
<evidence type="ECO:0000259" key="3">
    <source>
        <dbReference type="Pfam" id="PF07553"/>
    </source>
</evidence>
<dbReference type="Proteomes" id="UP001652395">
    <property type="component" value="Unassembled WGS sequence"/>
</dbReference>
<dbReference type="Pfam" id="PF07553">
    <property type="entry name" value="Lipoprotein_Ltp"/>
    <property type="match status" value="3"/>
</dbReference>
<organism evidence="4 5">
    <name type="scientific">Alitiscatomonas aceti</name>
    <dbReference type="NCBI Taxonomy" id="2981724"/>
    <lineage>
        <taxon>Bacteria</taxon>
        <taxon>Bacillati</taxon>
        <taxon>Bacillota</taxon>
        <taxon>Clostridia</taxon>
        <taxon>Lachnospirales</taxon>
        <taxon>Lachnospiraceae</taxon>
        <taxon>Alitiscatomonas</taxon>
    </lineage>
</organism>
<dbReference type="Gene3D" id="1.10.10.10">
    <property type="entry name" value="Winged helix-like DNA-binding domain superfamily/Winged helix DNA-binding domain"/>
    <property type="match status" value="3"/>
</dbReference>
<evidence type="ECO:0000313" key="5">
    <source>
        <dbReference type="Proteomes" id="UP001652395"/>
    </source>
</evidence>
<feature type="region of interest" description="Disordered" evidence="1">
    <location>
        <begin position="74"/>
        <end position="108"/>
    </location>
</feature>